<reference evidence="1 2" key="2">
    <citation type="submission" date="2020-08" db="EMBL/GenBank/DDBJ databases">
        <title>Adhaeribacter dokdonensis sp. nov., isolated from the rhizosphere of Elymus tsukushiensis, a plant native to the Dokdo Islands, Republic of Korea.</title>
        <authorList>
            <person name="Ghim S.Y."/>
        </authorList>
    </citation>
    <scope>NUCLEOTIDE SEQUENCE [LARGE SCALE GENOMIC DNA]</scope>
    <source>
        <strain evidence="1 2">KUDC8001</strain>
    </source>
</reference>
<sequence>MSCEQDELIAPDPVSASKVSASNAIISSDGRPNLLSEALFEPSLSSYFRKQVYTTYGFTSSNDFVRNGANAARFEMRNGDGSVRSEILLPAETESNRWYGTSLYLPSDSWESDYNAEGWDIISQWHAVEDAGEDARLPPLSLTVAKGRLSFVINWATEATNTNGSVSGKKVFDLGPVEKDKWLDMVYHINFSHESDGVLEVWKNGVKVVDYKGPNCYNDQVYPYFKAGIYKRRWYDVTKRVLYIDEVRTGNSDATYKDVAPTGTINPLTSMPITSASSSYLVQPVKISWLNANTNQLLKTITNGDTLDLANINTSNLNIAAITSNSPDSVKFNLTGTKTQNVTQTGAPYALYGYTNGNPNSWTPAIGSYTLTVTTYSTSGTNTSSVKFTVVNNATDGTGTPVASIVINDNASVTYSNQATLTIKAVNATHMRFYDNANSTWTNWEPIAATRPWTLSSGAGSKWVKVQVKNVMGIMSATASDGITLK</sequence>
<dbReference type="AlphaFoldDB" id="A0A7L7L5J4"/>
<keyword evidence="2" id="KW-1185">Reference proteome</keyword>
<keyword evidence="1" id="KW-0456">Lyase</keyword>
<dbReference type="Pfam" id="PF14099">
    <property type="entry name" value="Polysacc_lyase"/>
    <property type="match status" value="1"/>
</dbReference>
<dbReference type="RefSeq" id="WP_182414854.1">
    <property type="nucleotide sequence ID" value="NZ_CP055153.1"/>
</dbReference>
<reference evidence="1 2" key="1">
    <citation type="submission" date="2020-06" db="EMBL/GenBank/DDBJ databases">
        <authorList>
            <person name="Hwang Y.J."/>
        </authorList>
    </citation>
    <scope>NUCLEOTIDE SEQUENCE [LARGE SCALE GENOMIC DNA]</scope>
    <source>
        <strain evidence="1 2">KUDC8001</strain>
    </source>
</reference>
<dbReference type="Proteomes" id="UP000514509">
    <property type="component" value="Chromosome"/>
</dbReference>
<name>A0A7L7L5J4_9BACT</name>
<dbReference type="GO" id="GO:0016829">
    <property type="term" value="F:lyase activity"/>
    <property type="evidence" value="ECO:0007669"/>
    <property type="project" value="UniProtKB-KW"/>
</dbReference>
<proteinExistence type="predicted"/>
<dbReference type="Gene3D" id="2.60.120.200">
    <property type="match status" value="1"/>
</dbReference>
<dbReference type="EMBL" id="CP055153">
    <property type="protein sequence ID" value="QMU27659.1"/>
    <property type="molecule type" value="Genomic_DNA"/>
</dbReference>
<dbReference type="KEGG" id="add:HUW48_06185"/>
<evidence type="ECO:0000313" key="2">
    <source>
        <dbReference type="Proteomes" id="UP000514509"/>
    </source>
</evidence>
<accession>A0A7L7L5J4</accession>
<organism evidence="1 2">
    <name type="scientific">Adhaeribacter radiodurans</name>
    <dbReference type="NCBI Taxonomy" id="2745197"/>
    <lineage>
        <taxon>Bacteria</taxon>
        <taxon>Pseudomonadati</taxon>
        <taxon>Bacteroidota</taxon>
        <taxon>Cytophagia</taxon>
        <taxon>Cytophagales</taxon>
        <taxon>Hymenobacteraceae</taxon>
        <taxon>Adhaeribacter</taxon>
    </lineage>
</organism>
<gene>
    <name evidence="1" type="ORF">HUW48_06185</name>
</gene>
<evidence type="ECO:0000313" key="1">
    <source>
        <dbReference type="EMBL" id="QMU27659.1"/>
    </source>
</evidence>
<dbReference type="InterPro" id="IPR025975">
    <property type="entry name" value="Polysacc_lyase"/>
</dbReference>
<protein>
    <submittedName>
        <fullName evidence="1">Heparin lyase I family protein</fullName>
    </submittedName>
</protein>